<organism evidence="8 9">
    <name type="scientific">Neisseria shayeganii</name>
    <dbReference type="NCBI Taxonomy" id="607712"/>
    <lineage>
        <taxon>Bacteria</taxon>
        <taxon>Pseudomonadati</taxon>
        <taxon>Pseudomonadota</taxon>
        <taxon>Betaproteobacteria</taxon>
        <taxon>Neisseriales</taxon>
        <taxon>Neisseriaceae</taxon>
        <taxon>Neisseria</taxon>
    </lineage>
</organism>
<dbReference type="Pfam" id="PF04977">
    <property type="entry name" value="DivIC"/>
    <property type="match status" value="1"/>
</dbReference>
<dbReference type="GO" id="GO:0043093">
    <property type="term" value="P:FtsZ-dependent cytokinesis"/>
    <property type="evidence" value="ECO:0007669"/>
    <property type="project" value="UniProtKB-UniRule"/>
</dbReference>
<evidence type="ECO:0000256" key="1">
    <source>
        <dbReference type="ARBA" id="ARBA00022475"/>
    </source>
</evidence>
<keyword evidence="2 7" id="KW-0132">Cell division</keyword>
<name>A0A7D7N431_9NEIS</name>
<feature type="topological domain" description="Periplasmic" evidence="7">
    <location>
        <begin position="22"/>
        <end position="95"/>
    </location>
</feature>
<comment type="function">
    <text evidence="7">Essential cell division protein. May link together the upstream cell division proteins, which are predominantly cytoplasmic, with the downstream cell division proteins, which are predominantly periplasmic.</text>
</comment>
<feature type="topological domain" description="Cytoplasmic" evidence="7">
    <location>
        <begin position="1"/>
        <end position="3"/>
    </location>
</feature>
<dbReference type="GO" id="GO:0005886">
    <property type="term" value="C:plasma membrane"/>
    <property type="evidence" value="ECO:0007669"/>
    <property type="project" value="UniProtKB-SubCell"/>
</dbReference>
<dbReference type="AlphaFoldDB" id="A0A7D7N431"/>
<reference evidence="8 9" key="1">
    <citation type="submission" date="2020-07" db="EMBL/GenBank/DDBJ databases">
        <title>Genomic diversity of species in the Neisseriaceae family.</title>
        <authorList>
            <person name="Vincent A.T."/>
            <person name="Bernet E."/>
            <person name="Veyrier F.J."/>
        </authorList>
    </citation>
    <scope>NUCLEOTIDE SEQUENCE [LARGE SCALE GENOMIC DNA]</scope>
    <source>
        <strain evidence="8 9">DSM 22244</strain>
    </source>
</reference>
<dbReference type="NCBIfam" id="NF002058">
    <property type="entry name" value="PRK00888.1"/>
    <property type="match status" value="1"/>
</dbReference>
<dbReference type="InterPro" id="IPR007060">
    <property type="entry name" value="FtsL/DivIC"/>
</dbReference>
<dbReference type="EMBL" id="CP059567">
    <property type="protein sequence ID" value="QMT40985.1"/>
    <property type="molecule type" value="Genomic_DNA"/>
</dbReference>
<evidence type="ECO:0000313" key="8">
    <source>
        <dbReference type="EMBL" id="QMT40985.1"/>
    </source>
</evidence>
<evidence type="ECO:0000256" key="6">
    <source>
        <dbReference type="ARBA" id="ARBA00023306"/>
    </source>
</evidence>
<dbReference type="PANTHER" id="PTHR37485:SF1">
    <property type="entry name" value="CELL DIVISION PROTEIN FTSB"/>
    <property type="match status" value="1"/>
</dbReference>
<comment type="subunit">
    <text evidence="7">Part of a complex composed of FtsB, FtsL and FtsQ.</text>
</comment>
<dbReference type="GO" id="GO:0032153">
    <property type="term" value="C:cell division site"/>
    <property type="evidence" value="ECO:0007669"/>
    <property type="project" value="UniProtKB-UniRule"/>
</dbReference>
<dbReference type="InterPro" id="IPR023081">
    <property type="entry name" value="Cell_div_FtsB"/>
</dbReference>
<dbReference type="HAMAP" id="MF_00599">
    <property type="entry name" value="FtsB"/>
    <property type="match status" value="1"/>
</dbReference>
<accession>A0A7D7N431</accession>
<comment type="subcellular location">
    <subcellularLocation>
        <location evidence="7">Cell inner membrane</location>
        <topology evidence="7">Single-pass type II membrane protein</topology>
    </subcellularLocation>
    <text evidence="7">Localizes to the division septum.</text>
</comment>
<evidence type="ECO:0000256" key="7">
    <source>
        <dbReference type="HAMAP-Rule" id="MF_00599"/>
    </source>
</evidence>
<proteinExistence type="inferred from homology"/>
<evidence type="ECO:0000313" key="9">
    <source>
        <dbReference type="Proteomes" id="UP000514752"/>
    </source>
</evidence>
<sequence length="95" mass="10629">MKWVTLVLLAALLWLQQGLWLSKGGWRDMWRLEAEVEAQSLANDALVVRNQALAAEVEDLRNGQDAIAEIARTDLGYVQSGETFYRILPAETAAE</sequence>
<keyword evidence="5 7" id="KW-0472">Membrane</keyword>
<keyword evidence="6 7" id="KW-0131">Cell cycle</keyword>
<keyword evidence="3 7" id="KW-0812">Transmembrane</keyword>
<dbReference type="KEGG" id="nsg:H3L94_02760"/>
<dbReference type="GO" id="GO:0030428">
    <property type="term" value="C:cell septum"/>
    <property type="evidence" value="ECO:0007669"/>
    <property type="project" value="TreeGrafter"/>
</dbReference>
<keyword evidence="7" id="KW-0997">Cell inner membrane</keyword>
<dbReference type="Proteomes" id="UP000514752">
    <property type="component" value="Chromosome"/>
</dbReference>
<dbReference type="RefSeq" id="WP_182122568.1">
    <property type="nucleotide sequence ID" value="NZ_CP059567.1"/>
</dbReference>
<protein>
    <recommendedName>
        <fullName evidence="7">Cell division protein FtsB</fullName>
    </recommendedName>
</protein>
<evidence type="ECO:0000256" key="5">
    <source>
        <dbReference type="ARBA" id="ARBA00023136"/>
    </source>
</evidence>
<keyword evidence="4 7" id="KW-1133">Transmembrane helix</keyword>
<evidence type="ECO:0000256" key="3">
    <source>
        <dbReference type="ARBA" id="ARBA00022692"/>
    </source>
</evidence>
<gene>
    <name evidence="7 8" type="primary">ftsB</name>
    <name evidence="8" type="ORF">H3L94_02760</name>
</gene>
<evidence type="ECO:0000256" key="4">
    <source>
        <dbReference type="ARBA" id="ARBA00022989"/>
    </source>
</evidence>
<keyword evidence="1 7" id="KW-1003">Cell membrane</keyword>
<comment type="similarity">
    <text evidence="7">Belongs to the FtsB family.</text>
</comment>
<evidence type="ECO:0000256" key="2">
    <source>
        <dbReference type="ARBA" id="ARBA00022618"/>
    </source>
</evidence>
<dbReference type="PANTHER" id="PTHR37485">
    <property type="entry name" value="CELL DIVISION PROTEIN FTSB"/>
    <property type="match status" value="1"/>
</dbReference>